<dbReference type="AlphaFoldDB" id="A0A7J9PU03"/>
<evidence type="ECO:0000259" key="2">
    <source>
        <dbReference type="Pfam" id="PF17201"/>
    </source>
</evidence>
<keyword evidence="1" id="KW-0812">Transmembrane</keyword>
<name>A0A7J9PU03_METMI</name>
<feature type="transmembrane region" description="Helical" evidence="1">
    <location>
        <begin position="602"/>
        <end position="624"/>
    </location>
</feature>
<dbReference type="InterPro" id="IPR033462">
    <property type="entry name" value="Cache_3-Cache_2"/>
</dbReference>
<evidence type="ECO:0000313" key="4">
    <source>
        <dbReference type="Proteomes" id="UP000571751"/>
    </source>
</evidence>
<protein>
    <recommendedName>
        <fullName evidence="2">Cache 3/Cache 2 fusion domain-containing protein</fullName>
    </recommendedName>
</protein>
<dbReference type="EMBL" id="JACDUP010000002">
    <property type="protein sequence ID" value="MBA2868918.1"/>
    <property type="molecule type" value="Genomic_DNA"/>
</dbReference>
<dbReference type="CDD" id="cd12913">
    <property type="entry name" value="PDC1_MCP_like"/>
    <property type="match status" value="1"/>
</dbReference>
<reference evidence="3 4" key="1">
    <citation type="submission" date="2020-07" db="EMBL/GenBank/DDBJ databases">
        <title>Genomic Encyclopedia of Type Strains, Phase IV (KMG-V): Genome sequencing to study the core and pangenomes of soil and plant-associated prokaryotes.</title>
        <authorList>
            <person name="Whitman W."/>
        </authorList>
    </citation>
    <scope>NUCLEOTIDE SEQUENCE [LARGE SCALE GENOMIC DNA]</scope>
    <source>
        <strain evidence="3 4">C14</strain>
    </source>
</reference>
<evidence type="ECO:0000256" key="1">
    <source>
        <dbReference type="SAM" id="Phobius"/>
    </source>
</evidence>
<accession>A0A7J9PU03</accession>
<evidence type="ECO:0000313" key="3">
    <source>
        <dbReference type="EMBL" id="MBA2868918.1"/>
    </source>
</evidence>
<sequence>MNEKKQKLVFRTSLLLCILSFVLLIFLGNYYMSCQSQMLDDAKENAKSQADNAAMIIGKNLSKLVTISESLANEMSSGELKNSEVTERLKNDMEENTDLFGHFAAYEPYAFNSEKRLYAPYYVRVNRELELIQIENKYDYTVTGGENGTYSRTAWYHLPFETGACWIEPYLAASVNTSMINYNVVFYNANNSTGEKVPAGIIGTEYSLDGIRNLVGSFDLGNTGYGFIITQKGTIVSHPIAEYLGKNIADLKDKDDTLRQITENITYSGHQVFYNEDTGQNLWVFYEPIHPTEWTLGVVLIEDEISQECNTFQRHLEISLAMVSLTFLFLLSVLIFQAHKGNPKRMWIVASIFSMLCISGMCFVWYVTLDEAPDKINDDKKIFDRCGLEAALNKLYESPKKDMISIPTGIFLQSMEFSSANNVIVTGYLWQNYSGIPEDISRGFVFPEAESIEVEEAYREDSVIGWHFRAVLRQPFDYSKYPFDREDVWIRIWHKDFQQNIILVPDLESYDMMNPDSKPGLEKNFVIEGWDIQDSFFSYRTNTYNLNFGVEEYQQKFPELYYNVGLKRDFVSSMISDLIPLVVVAILLFAVLIISTKSDEKIQLYGFSSSTVLAYCAALFFVLIVSQVSLRDKLAAAGIIYLEYFYFILYIVILGVSINSILLASNSQYRLIHYGDNLIIKILYWPFILGSLLLITLIHFY</sequence>
<keyword evidence="1" id="KW-1133">Transmembrane helix</keyword>
<dbReference type="Pfam" id="PF17201">
    <property type="entry name" value="Cache_3-Cache_2"/>
    <property type="match status" value="1"/>
</dbReference>
<feature type="transmembrane region" description="Helical" evidence="1">
    <location>
        <begin position="644"/>
        <end position="666"/>
    </location>
</feature>
<dbReference type="Proteomes" id="UP000571751">
    <property type="component" value="Unassembled WGS sequence"/>
</dbReference>
<feature type="transmembrane region" description="Helical" evidence="1">
    <location>
        <begin position="12"/>
        <end position="32"/>
    </location>
</feature>
<dbReference type="RefSeq" id="WP_220126358.1">
    <property type="nucleotide sequence ID" value="NZ_JACDUP010000002.1"/>
</dbReference>
<organism evidence="3 4">
    <name type="scientific">Methanococcus maripaludis</name>
    <name type="common">Methanococcus deltae</name>
    <dbReference type="NCBI Taxonomy" id="39152"/>
    <lineage>
        <taxon>Archaea</taxon>
        <taxon>Methanobacteriati</taxon>
        <taxon>Methanobacteriota</taxon>
        <taxon>Methanomada group</taxon>
        <taxon>Methanococci</taxon>
        <taxon>Methanococcales</taxon>
        <taxon>Methanococcaceae</taxon>
        <taxon>Methanococcus</taxon>
    </lineage>
</organism>
<gene>
    <name evidence="3" type="ORF">HNP95_001097</name>
</gene>
<proteinExistence type="predicted"/>
<feature type="transmembrane region" description="Helical" evidence="1">
    <location>
        <begin position="348"/>
        <end position="367"/>
    </location>
</feature>
<dbReference type="Gene3D" id="3.30.450.20">
    <property type="entry name" value="PAS domain"/>
    <property type="match status" value="2"/>
</dbReference>
<feature type="transmembrane region" description="Helical" evidence="1">
    <location>
        <begin position="678"/>
        <end position="700"/>
    </location>
</feature>
<dbReference type="Pfam" id="PF22673">
    <property type="entry name" value="MCP-like_PDC_1"/>
    <property type="match status" value="1"/>
</dbReference>
<feature type="transmembrane region" description="Helical" evidence="1">
    <location>
        <begin position="578"/>
        <end position="595"/>
    </location>
</feature>
<comment type="caution">
    <text evidence="3">The sequence shown here is derived from an EMBL/GenBank/DDBJ whole genome shotgun (WGS) entry which is preliminary data.</text>
</comment>
<feature type="transmembrane region" description="Helical" evidence="1">
    <location>
        <begin position="318"/>
        <end position="336"/>
    </location>
</feature>
<keyword evidence="1" id="KW-0472">Membrane</keyword>
<dbReference type="CDD" id="cd12912">
    <property type="entry name" value="PDC2_MCP_like"/>
    <property type="match status" value="1"/>
</dbReference>
<feature type="domain" description="Cache 3/Cache 2 fusion" evidence="2">
    <location>
        <begin position="202"/>
        <end position="313"/>
    </location>
</feature>